<keyword evidence="5" id="KW-0326">Glycosidase</keyword>
<comment type="caution">
    <text evidence="7">The sequence shown here is derived from an EMBL/GenBank/DDBJ whole genome shotgun (WGS) entry which is preliminary data.</text>
</comment>
<dbReference type="SUPFAM" id="SSF51445">
    <property type="entry name" value="(Trans)glycosidases"/>
    <property type="match status" value="1"/>
</dbReference>
<dbReference type="PANTHER" id="PTHR10030">
    <property type="entry name" value="ALPHA-L-FUCOSIDASE"/>
    <property type="match status" value="1"/>
</dbReference>
<name>A0ABW4TFF6_9ACTN</name>
<evidence type="ECO:0000259" key="6">
    <source>
        <dbReference type="Pfam" id="PF01120"/>
    </source>
</evidence>
<evidence type="ECO:0000313" key="8">
    <source>
        <dbReference type="Proteomes" id="UP001597368"/>
    </source>
</evidence>
<keyword evidence="3" id="KW-0732">Signal</keyword>
<evidence type="ECO:0000313" key="7">
    <source>
        <dbReference type="EMBL" id="MFD1939747.1"/>
    </source>
</evidence>
<dbReference type="Pfam" id="PF01120">
    <property type="entry name" value="Alpha_L_fucos"/>
    <property type="match status" value="1"/>
</dbReference>
<dbReference type="InterPro" id="IPR017853">
    <property type="entry name" value="GH"/>
</dbReference>
<evidence type="ECO:0000256" key="4">
    <source>
        <dbReference type="ARBA" id="ARBA00022801"/>
    </source>
</evidence>
<dbReference type="InterPro" id="IPR000933">
    <property type="entry name" value="Glyco_hydro_29"/>
</dbReference>
<reference evidence="8" key="1">
    <citation type="journal article" date="2019" name="Int. J. Syst. Evol. Microbiol.">
        <title>The Global Catalogue of Microorganisms (GCM) 10K type strain sequencing project: providing services to taxonomists for standard genome sequencing and annotation.</title>
        <authorList>
            <consortium name="The Broad Institute Genomics Platform"/>
            <consortium name="The Broad Institute Genome Sequencing Center for Infectious Disease"/>
            <person name="Wu L."/>
            <person name="Ma J."/>
        </authorList>
    </citation>
    <scope>NUCLEOTIDE SEQUENCE [LARGE SCALE GENOMIC DNA]</scope>
    <source>
        <strain evidence="8">ICMP 6774ER</strain>
    </source>
</reference>
<gene>
    <name evidence="7" type="ORF">ACFSKW_50660</name>
</gene>
<evidence type="ECO:0000256" key="5">
    <source>
        <dbReference type="ARBA" id="ARBA00023295"/>
    </source>
</evidence>
<dbReference type="PANTHER" id="PTHR10030:SF37">
    <property type="entry name" value="ALPHA-L-FUCOSIDASE-RELATED"/>
    <property type="match status" value="1"/>
</dbReference>
<sequence length="601" mass="65370">MTTVLVDVRFAGTFTSAKEYTPATGEVGAVRRLTGDEVIRPGHGLLLDGDGQGVAVAVEPPGRGLAVEVRLVPQGETAERVLLLVTGQEPVEVTEGVTVSGGDVVVSGLAGVLSRIRVVAFDGRFDRSTLNGGRAHRATPAAGPAEPGWRVPIGNGDDVVARAALVRPTERQLAWQALERTAFLHFGVNTFTGLEWGYGDEDPDAFQPEDLDTDQWARELKAAGFTLAILTVKHHDGFVLYPSALTRHCVASSSWRGGKGDVLREFADSMRAHGLKVGVYISPADEHEPTYANGSPRTPRRIGDLTLPSTDYGAYMLGQLHEVLTGYGPIDEVWFDGSQGRIPAGHVEEYDFDSWYALIRRLAPEAAIANCGPDVRWVGNESGLAREDEWNVVPVTVERERVNVARYDAPDLGGRDFLARAEGDFLQWWPAEVDVSIRPGWFYHAEQEPKSADELMTIYNESVGRGAVLLLNVPPDRRGRLADADVAVLREWSARIDRDFARDLAEGAARTADGDGVVLDLGGPARIQRIVLAEDLRHGQLVESLLVEAEEAAGWRRIAACGTVGAKRVITLPAPVEAARFRVRVLRSRAPFHLKAVRLFA</sequence>
<dbReference type="EMBL" id="JBHUFV010000096">
    <property type="protein sequence ID" value="MFD1939747.1"/>
    <property type="molecule type" value="Genomic_DNA"/>
</dbReference>
<protein>
    <recommendedName>
        <fullName evidence="2">alpha-L-fucosidase</fullName>
        <ecNumber evidence="2">3.2.1.51</ecNumber>
    </recommendedName>
</protein>
<accession>A0ABW4TFF6</accession>
<dbReference type="EC" id="3.2.1.51" evidence="2"/>
<organism evidence="7 8">
    <name type="scientific">Nonomuraea mangrovi</name>
    <dbReference type="NCBI Taxonomy" id="2316207"/>
    <lineage>
        <taxon>Bacteria</taxon>
        <taxon>Bacillati</taxon>
        <taxon>Actinomycetota</taxon>
        <taxon>Actinomycetes</taxon>
        <taxon>Streptosporangiales</taxon>
        <taxon>Streptosporangiaceae</taxon>
        <taxon>Nonomuraea</taxon>
    </lineage>
</organism>
<evidence type="ECO:0000256" key="2">
    <source>
        <dbReference type="ARBA" id="ARBA00012662"/>
    </source>
</evidence>
<comment type="similarity">
    <text evidence="1">Belongs to the glycosyl hydrolase 29 family.</text>
</comment>
<keyword evidence="8" id="KW-1185">Reference proteome</keyword>
<dbReference type="SMART" id="SM00812">
    <property type="entry name" value="Alpha_L_fucos"/>
    <property type="match status" value="1"/>
</dbReference>
<dbReference type="Gene3D" id="2.60.120.260">
    <property type="entry name" value="Galactose-binding domain-like"/>
    <property type="match status" value="1"/>
</dbReference>
<evidence type="ECO:0000256" key="1">
    <source>
        <dbReference type="ARBA" id="ARBA00007951"/>
    </source>
</evidence>
<proteinExistence type="inferred from homology"/>
<keyword evidence="4" id="KW-0378">Hydrolase</keyword>
<dbReference type="RefSeq" id="WP_379582310.1">
    <property type="nucleotide sequence ID" value="NZ_JBHUFV010000096.1"/>
</dbReference>
<evidence type="ECO:0000256" key="3">
    <source>
        <dbReference type="ARBA" id="ARBA00022729"/>
    </source>
</evidence>
<dbReference type="Gene3D" id="3.20.20.80">
    <property type="entry name" value="Glycosidases"/>
    <property type="match status" value="1"/>
</dbReference>
<dbReference type="Proteomes" id="UP001597368">
    <property type="component" value="Unassembled WGS sequence"/>
</dbReference>
<dbReference type="InterPro" id="IPR057739">
    <property type="entry name" value="Glyco_hydro_29_N"/>
</dbReference>
<feature type="domain" description="Glycoside hydrolase family 29 N-terminal" evidence="6">
    <location>
        <begin position="181"/>
        <end position="492"/>
    </location>
</feature>